<dbReference type="AlphaFoldDB" id="A0A9W9FNV5"/>
<evidence type="ECO:0000313" key="1">
    <source>
        <dbReference type="EMBL" id="KAJ5103400.1"/>
    </source>
</evidence>
<reference evidence="1" key="2">
    <citation type="journal article" date="2023" name="IMA Fungus">
        <title>Comparative genomic study of the Penicillium genus elucidates a diverse pangenome and 15 lateral gene transfer events.</title>
        <authorList>
            <person name="Petersen C."/>
            <person name="Sorensen T."/>
            <person name="Nielsen M.R."/>
            <person name="Sondergaard T.E."/>
            <person name="Sorensen J.L."/>
            <person name="Fitzpatrick D.A."/>
            <person name="Frisvad J.C."/>
            <person name="Nielsen K.L."/>
        </authorList>
    </citation>
    <scope>NUCLEOTIDE SEQUENCE</scope>
    <source>
        <strain evidence="1">IBT 30761</strain>
    </source>
</reference>
<protein>
    <submittedName>
        <fullName evidence="1">Uncharacterized protein</fullName>
    </submittedName>
</protein>
<sequence length="110" mass="11893">MDVLPRLAAFPYVGPSTCPPPRPSVHPPLLQHGHGGFDSPPILSPRPVDPAIFTASHDFSTEMVKGVVLWITPTSCCHAPSRAVWLDLAIPDVGHRDFRDSVRAYTATAT</sequence>
<reference evidence="1" key="1">
    <citation type="submission" date="2022-11" db="EMBL/GenBank/DDBJ databases">
        <authorList>
            <person name="Petersen C."/>
        </authorList>
    </citation>
    <scope>NUCLEOTIDE SEQUENCE</scope>
    <source>
        <strain evidence="1">IBT 30761</strain>
    </source>
</reference>
<dbReference type="Proteomes" id="UP001149074">
    <property type="component" value="Unassembled WGS sequence"/>
</dbReference>
<dbReference type="EMBL" id="JAPQKI010000004">
    <property type="protein sequence ID" value="KAJ5103400.1"/>
    <property type="molecule type" value="Genomic_DNA"/>
</dbReference>
<name>A0A9W9FNV5_9EURO</name>
<dbReference type="GeneID" id="81355402"/>
<dbReference type="RefSeq" id="XP_056476780.1">
    <property type="nucleotide sequence ID" value="XM_056616423.1"/>
</dbReference>
<organism evidence="1 2">
    <name type="scientific">Penicillium argentinense</name>
    <dbReference type="NCBI Taxonomy" id="1131581"/>
    <lineage>
        <taxon>Eukaryota</taxon>
        <taxon>Fungi</taxon>
        <taxon>Dikarya</taxon>
        <taxon>Ascomycota</taxon>
        <taxon>Pezizomycotina</taxon>
        <taxon>Eurotiomycetes</taxon>
        <taxon>Eurotiomycetidae</taxon>
        <taxon>Eurotiales</taxon>
        <taxon>Aspergillaceae</taxon>
        <taxon>Penicillium</taxon>
    </lineage>
</organism>
<gene>
    <name evidence="1" type="ORF">N7532_003929</name>
</gene>
<comment type="caution">
    <text evidence="1">The sequence shown here is derived from an EMBL/GenBank/DDBJ whole genome shotgun (WGS) entry which is preliminary data.</text>
</comment>
<proteinExistence type="predicted"/>
<evidence type="ECO:0000313" key="2">
    <source>
        <dbReference type="Proteomes" id="UP001149074"/>
    </source>
</evidence>
<keyword evidence="2" id="KW-1185">Reference proteome</keyword>
<accession>A0A9W9FNV5</accession>